<protein>
    <recommendedName>
        <fullName evidence="11 14">4-hydroxy-tetrahydrodipicolinate reductase</fullName>
        <shortName evidence="14">HTPA reductase</shortName>
        <ecNumber evidence="11 14">1.17.1.8</ecNumber>
    </recommendedName>
</protein>
<dbReference type="PANTHER" id="PTHR20836:SF0">
    <property type="entry name" value="4-HYDROXY-TETRAHYDRODIPICOLINATE REDUCTASE 1, CHLOROPLASTIC-RELATED"/>
    <property type="match status" value="1"/>
</dbReference>
<feature type="domain" description="Dihydrodipicolinate reductase N-terminal" evidence="15">
    <location>
        <begin position="6"/>
        <end position="129"/>
    </location>
</feature>
<dbReference type="GO" id="GO:0008839">
    <property type="term" value="F:4-hydroxy-tetrahydrodipicolinate reductase"/>
    <property type="evidence" value="ECO:0007669"/>
    <property type="project" value="UniProtKB-UniRule"/>
</dbReference>
<comment type="caution">
    <text evidence="14">Lacks conserved residue(s) required for the propagation of feature annotation.</text>
</comment>
<keyword evidence="5 14" id="KW-0521">NADP</keyword>
<comment type="catalytic activity">
    <reaction evidence="13 14">
        <text>(S)-2,3,4,5-tetrahydrodipicolinate + NAD(+) + H2O = (2S,4S)-4-hydroxy-2,3,4,5-tetrahydrodipicolinate + NADH + H(+)</text>
        <dbReference type="Rhea" id="RHEA:35323"/>
        <dbReference type="ChEBI" id="CHEBI:15377"/>
        <dbReference type="ChEBI" id="CHEBI:15378"/>
        <dbReference type="ChEBI" id="CHEBI:16845"/>
        <dbReference type="ChEBI" id="CHEBI:57540"/>
        <dbReference type="ChEBI" id="CHEBI:57945"/>
        <dbReference type="ChEBI" id="CHEBI:67139"/>
        <dbReference type="EC" id="1.17.1.8"/>
    </reaction>
</comment>
<dbReference type="Pfam" id="PF05173">
    <property type="entry name" value="DapB_C"/>
    <property type="match status" value="1"/>
</dbReference>
<evidence type="ECO:0000256" key="10">
    <source>
        <dbReference type="ARBA" id="ARBA00037922"/>
    </source>
</evidence>
<dbReference type="UniPathway" id="UPA00034">
    <property type="reaction ID" value="UER00018"/>
</dbReference>
<evidence type="ECO:0000256" key="4">
    <source>
        <dbReference type="ARBA" id="ARBA00022605"/>
    </source>
</evidence>
<evidence type="ECO:0000259" key="15">
    <source>
        <dbReference type="Pfam" id="PF01113"/>
    </source>
</evidence>
<dbReference type="EMBL" id="RHHM01000002">
    <property type="protein sequence ID" value="RQM39660.1"/>
    <property type="molecule type" value="Genomic_DNA"/>
</dbReference>
<comment type="caution">
    <text evidence="14">Was originally thought to be a dihydrodipicolinate reductase (DHDPR), catalyzing the conversion of dihydrodipicolinate to tetrahydrodipicolinate. However, it was shown in E.coli that the substrate of the enzymatic reaction is not dihydrodipicolinate (DHDP) but in fact (2S,4S)-4-hydroxy-2,3,4,5-tetrahydrodipicolinic acid (HTPA), the product released by the DapA-catalyzed reaction.</text>
</comment>
<comment type="subcellular location">
    <subcellularLocation>
        <location evidence="1 14">Cytoplasm</location>
    </subcellularLocation>
</comment>
<comment type="subunit">
    <text evidence="14">Homotetramer.</text>
</comment>
<evidence type="ECO:0000256" key="11">
    <source>
        <dbReference type="ARBA" id="ARBA00038983"/>
    </source>
</evidence>
<comment type="similarity">
    <text evidence="2 14">Belongs to the DapB family.</text>
</comment>
<evidence type="ECO:0000256" key="8">
    <source>
        <dbReference type="ARBA" id="ARBA00023027"/>
    </source>
</evidence>
<evidence type="ECO:0000256" key="7">
    <source>
        <dbReference type="ARBA" id="ARBA00023002"/>
    </source>
</evidence>
<dbReference type="NCBIfam" id="TIGR00036">
    <property type="entry name" value="dapB"/>
    <property type="match status" value="1"/>
</dbReference>
<comment type="pathway">
    <text evidence="10 14">Amino-acid biosynthesis; L-lysine biosynthesis via DAP pathway; (S)-tetrahydrodipicolinate from L-aspartate: step 4/4.</text>
</comment>
<keyword evidence="3 14" id="KW-0963">Cytoplasm</keyword>
<dbReference type="FunFam" id="3.30.360.10:FF:000004">
    <property type="entry name" value="4-hydroxy-tetrahydrodipicolinate reductase"/>
    <property type="match status" value="1"/>
</dbReference>
<dbReference type="CDD" id="cd02274">
    <property type="entry name" value="DHDPR_N"/>
    <property type="match status" value="1"/>
</dbReference>
<feature type="binding site" evidence="14">
    <location>
        <begin position="169"/>
        <end position="170"/>
    </location>
    <ligand>
        <name>(S)-2,3,4,5-tetrahydrodipicolinate</name>
        <dbReference type="ChEBI" id="CHEBI:16845"/>
    </ligand>
</feature>
<evidence type="ECO:0000256" key="9">
    <source>
        <dbReference type="ARBA" id="ARBA00023154"/>
    </source>
</evidence>
<dbReference type="GO" id="GO:0019877">
    <property type="term" value="P:diaminopimelate biosynthetic process"/>
    <property type="evidence" value="ECO:0007669"/>
    <property type="project" value="UniProtKB-UniRule"/>
</dbReference>
<dbReference type="FunFam" id="3.40.50.720:FF:000048">
    <property type="entry name" value="4-hydroxy-tetrahydrodipicolinate reductase"/>
    <property type="match status" value="1"/>
</dbReference>
<evidence type="ECO:0000256" key="13">
    <source>
        <dbReference type="ARBA" id="ARBA00049396"/>
    </source>
</evidence>
<dbReference type="InterPro" id="IPR036291">
    <property type="entry name" value="NAD(P)-bd_dom_sf"/>
</dbReference>
<keyword evidence="8 14" id="KW-0520">NAD</keyword>
<dbReference type="SUPFAM" id="SSF51735">
    <property type="entry name" value="NAD(P)-binding Rossmann-fold domains"/>
    <property type="match status" value="1"/>
</dbReference>
<evidence type="ECO:0000256" key="6">
    <source>
        <dbReference type="ARBA" id="ARBA00022915"/>
    </source>
</evidence>
<dbReference type="GO" id="GO:0009089">
    <property type="term" value="P:lysine biosynthetic process via diaminopimelate"/>
    <property type="evidence" value="ECO:0007669"/>
    <property type="project" value="UniProtKB-UniRule"/>
</dbReference>
<dbReference type="InterPro" id="IPR022663">
    <property type="entry name" value="DapB_C"/>
</dbReference>
<dbReference type="OrthoDB" id="9790352at2"/>
<evidence type="ECO:0000313" key="17">
    <source>
        <dbReference type="EMBL" id="RQM39660.1"/>
    </source>
</evidence>
<keyword evidence="9 14" id="KW-0457">Lysine biosynthesis</keyword>
<feature type="binding site" evidence="14">
    <location>
        <begin position="12"/>
        <end position="17"/>
    </location>
    <ligand>
        <name>NAD(+)</name>
        <dbReference type="ChEBI" id="CHEBI:57540"/>
    </ligand>
</feature>
<evidence type="ECO:0000256" key="14">
    <source>
        <dbReference type="HAMAP-Rule" id="MF_00102"/>
    </source>
</evidence>
<dbReference type="InterPro" id="IPR022664">
    <property type="entry name" value="DapB_N_CS"/>
</dbReference>
<feature type="binding site" evidence="14">
    <location>
        <position position="160"/>
    </location>
    <ligand>
        <name>(S)-2,3,4,5-tetrahydrodipicolinate</name>
        <dbReference type="ChEBI" id="CHEBI:16845"/>
    </ligand>
</feature>
<evidence type="ECO:0000256" key="2">
    <source>
        <dbReference type="ARBA" id="ARBA00006642"/>
    </source>
</evidence>
<dbReference type="RefSeq" id="WP_124231960.1">
    <property type="nucleotide sequence ID" value="NZ_RHHM01000002.1"/>
</dbReference>
<organism evidence="17 18">
    <name type="scientific">Erwinia psidii</name>
    <dbReference type="NCBI Taxonomy" id="69224"/>
    <lineage>
        <taxon>Bacteria</taxon>
        <taxon>Pseudomonadati</taxon>
        <taxon>Pseudomonadota</taxon>
        <taxon>Gammaproteobacteria</taxon>
        <taxon>Enterobacterales</taxon>
        <taxon>Erwiniaceae</taxon>
        <taxon>Erwinia</taxon>
    </lineage>
</organism>
<keyword evidence="18" id="KW-1185">Reference proteome</keyword>
<gene>
    <name evidence="14" type="primary">dapB</name>
    <name evidence="17" type="ORF">EB241_04340</name>
</gene>
<dbReference type="GO" id="GO:0051287">
    <property type="term" value="F:NAD binding"/>
    <property type="evidence" value="ECO:0007669"/>
    <property type="project" value="UniProtKB-UniRule"/>
</dbReference>
<dbReference type="Gene3D" id="3.30.360.10">
    <property type="entry name" value="Dihydrodipicolinate Reductase, domain 2"/>
    <property type="match status" value="1"/>
</dbReference>
<dbReference type="PROSITE" id="PS01298">
    <property type="entry name" value="DAPB"/>
    <property type="match status" value="1"/>
</dbReference>
<dbReference type="GO" id="GO:0016726">
    <property type="term" value="F:oxidoreductase activity, acting on CH or CH2 groups, NAD or NADP as acceptor"/>
    <property type="evidence" value="ECO:0007669"/>
    <property type="project" value="UniProtKB-UniRule"/>
</dbReference>
<dbReference type="Pfam" id="PF01113">
    <property type="entry name" value="DapB_N"/>
    <property type="match status" value="1"/>
</dbReference>
<evidence type="ECO:0000313" key="18">
    <source>
        <dbReference type="Proteomes" id="UP000279457"/>
    </source>
</evidence>
<keyword evidence="6 14" id="KW-0220">Diaminopimelate biosynthesis</keyword>
<feature type="binding site" evidence="14">
    <location>
        <position position="39"/>
    </location>
    <ligand>
        <name>NADP(+)</name>
        <dbReference type="ChEBI" id="CHEBI:58349"/>
    </ligand>
</feature>
<keyword evidence="4 14" id="KW-0028">Amino-acid biosynthesis</keyword>
<dbReference type="PANTHER" id="PTHR20836">
    <property type="entry name" value="DIHYDRODIPICOLINATE REDUCTASE"/>
    <property type="match status" value="1"/>
</dbReference>
<feature type="active site" description="Proton donor/acceptor" evidence="14">
    <location>
        <position position="159"/>
    </location>
</feature>
<dbReference type="PIRSF" id="PIRSF000161">
    <property type="entry name" value="DHPR"/>
    <property type="match status" value="1"/>
</dbReference>
<dbReference type="GO" id="GO:0005829">
    <property type="term" value="C:cytosol"/>
    <property type="evidence" value="ECO:0007669"/>
    <property type="project" value="TreeGrafter"/>
</dbReference>
<accession>A0A3N6SDY7</accession>
<name>A0A3N6SDY7_9GAMM</name>
<comment type="catalytic activity">
    <reaction evidence="12 14">
        <text>(S)-2,3,4,5-tetrahydrodipicolinate + NADP(+) + H2O = (2S,4S)-4-hydroxy-2,3,4,5-tetrahydrodipicolinate + NADPH + H(+)</text>
        <dbReference type="Rhea" id="RHEA:35331"/>
        <dbReference type="ChEBI" id="CHEBI:15377"/>
        <dbReference type="ChEBI" id="CHEBI:15378"/>
        <dbReference type="ChEBI" id="CHEBI:16845"/>
        <dbReference type="ChEBI" id="CHEBI:57783"/>
        <dbReference type="ChEBI" id="CHEBI:58349"/>
        <dbReference type="ChEBI" id="CHEBI:67139"/>
        <dbReference type="EC" id="1.17.1.8"/>
    </reaction>
</comment>
<dbReference type="GO" id="GO:0050661">
    <property type="term" value="F:NADP binding"/>
    <property type="evidence" value="ECO:0007669"/>
    <property type="project" value="UniProtKB-UniRule"/>
</dbReference>
<dbReference type="AlphaFoldDB" id="A0A3N6SDY7"/>
<dbReference type="SUPFAM" id="SSF55347">
    <property type="entry name" value="Glyceraldehyde-3-phosphate dehydrogenase-like, C-terminal domain"/>
    <property type="match status" value="1"/>
</dbReference>
<dbReference type="InterPro" id="IPR000846">
    <property type="entry name" value="DapB_N"/>
</dbReference>
<dbReference type="EC" id="1.17.1.8" evidence="11 14"/>
<evidence type="ECO:0000256" key="3">
    <source>
        <dbReference type="ARBA" id="ARBA00022490"/>
    </source>
</evidence>
<dbReference type="InterPro" id="IPR023940">
    <property type="entry name" value="DHDPR_bac"/>
</dbReference>
<dbReference type="Proteomes" id="UP000279457">
    <property type="component" value="Unassembled WGS sequence"/>
</dbReference>
<feature type="binding site" evidence="14">
    <location>
        <begin position="126"/>
        <end position="129"/>
    </location>
    <ligand>
        <name>NAD(+)</name>
        <dbReference type="ChEBI" id="CHEBI:57540"/>
    </ligand>
</feature>
<feature type="active site" description="Proton donor" evidence="14">
    <location>
        <position position="163"/>
    </location>
</feature>
<feature type="binding site" evidence="14">
    <location>
        <begin position="102"/>
        <end position="104"/>
    </location>
    <ligand>
        <name>NAD(+)</name>
        <dbReference type="ChEBI" id="CHEBI:57540"/>
    </ligand>
</feature>
<evidence type="ECO:0000259" key="16">
    <source>
        <dbReference type="Pfam" id="PF05173"/>
    </source>
</evidence>
<evidence type="ECO:0000256" key="12">
    <source>
        <dbReference type="ARBA" id="ARBA00049080"/>
    </source>
</evidence>
<evidence type="ECO:0000256" key="1">
    <source>
        <dbReference type="ARBA" id="ARBA00004496"/>
    </source>
</evidence>
<keyword evidence="7 14" id="KW-0560">Oxidoreductase</keyword>
<comment type="function">
    <text evidence="14">Catalyzes the conversion of 4-hydroxy-tetrahydrodipicolinate (HTPA) to tetrahydrodipicolinate.</text>
</comment>
<sequence>MKDAQIRLAIVGASGRMGRQLIQATHEAKGVCLGAALVREGSSLSGVDAGELAGIGSLDIRVTSDLAAVKNDFDVLIDFTRPEGTLEYLAFCRQHHKAMVIGTTGFDEAGKAAIKAASEEIGIVFAANFSVGVNLVLKLLEKTARVMGDYADIEIVEAHHRHKVDAPSGTALAMGEAIADAMDWDLAEQAVYAREGHTGERKAKTIGFATVRAGDIVGEHTAMFADIGERVEITHKASSRMTFAKGAVKAAKWIGSHKAGFYDMKNVLDLDSI</sequence>
<proteinExistence type="inferred from homology"/>
<feature type="domain" description="Dihydrodipicolinate reductase C-terminal" evidence="16">
    <location>
        <begin position="132"/>
        <end position="268"/>
    </location>
</feature>
<dbReference type="Gene3D" id="3.40.50.720">
    <property type="entry name" value="NAD(P)-binding Rossmann-like Domain"/>
    <property type="match status" value="1"/>
</dbReference>
<dbReference type="HAMAP" id="MF_00102">
    <property type="entry name" value="DapB"/>
    <property type="match status" value="1"/>
</dbReference>
<comment type="caution">
    <text evidence="17">The sequence shown here is derived from an EMBL/GenBank/DDBJ whole genome shotgun (WGS) entry which is preliminary data.</text>
</comment>
<evidence type="ECO:0000256" key="5">
    <source>
        <dbReference type="ARBA" id="ARBA00022857"/>
    </source>
</evidence>
<reference evidence="17 18" key="1">
    <citation type="submission" date="2018-10" db="EMBL/GenBank/DDBJ databases">
        <title>Draft genome sequence for the type isolate of Erwinia psidii, agent causal of bacterial blight in guava (Psidium guajava) and wilt and die-back of Eucalyptus spp.</title>
        <authorList>
            <person name="Hermenegildo P.S."/>
            <person name="Santos S.A."/>
            <person name="Guimaraes L.M.S."/>
            <person name="Vidigal P.M.P."/>
            <person name="Pereira I.C."/>
            <person name="Badel J.L."/>
            <person name="Alfenas-Zerbini P."/>
            <person name="Ferreira M.A.S.V."/>
            <person name="Alfenas A.C."/>
        </authorList>
    </citation>
    <scope>NUCLEOTIDE SEQUENCE [LARGE SCALE GENOMIC DNA]</scope>
    <source>
        <strain evidence="17 18">IBSBF 435</strain>
    </source>
</reference>